<dbReference type="InterPro" id="IPR020449">
    <property type="entry name" value="Tscrpt_reg_AraC-type_HTH"/>
</dbReference>
<dbReference type="GO" id="GO:0000160">
    <property type="term" value="P:phosphorelay signal transduction system"/>
    <property type="evidence" value="ECO:0007669"/>
    <property type="project" value="InterPro"/>
</dbReference>
<reference evidence="7 8" key="1">
    <citation type="submission" date="2016-05" db="EMBL/GenBank/DDBJ databases">
        <title>Paenibacillus oryzae. sp. nov., isolated from the rice root.</title>
        <authorList>
            <person name="Zhang J."/>
            <person name="Zhang X."/>
        </authorList>
    </citation>
    <scope>NUCLEOTIDE SEQUENCE [LARGE SCALE GENOMIC DNA]</scope>
    <source>
        <strain evidence="7 8">1DrF-4</strain>
    </source>
</reference>
<dbReference type="InterPro" id="IPR001789">
    <property type="entry name" value="Sig_transdc_resp-reg_receiver"/>
</dbReference>
<evidence type="ECO:0000256" key="3">
    <source>
        <dbReference type="ARBA" id="ARBA00023163"/>
    </source>
</evidence>
<dbReference type="STRING" id="1844972.A7K91_11790"/>
<evidence type="ECO:0000313" key="7">
    <source>
        <dbReference type="EMBL" id="OBR64207.1"/>
    </source>
</evidence>
<dbReference type="RefSeq" id="WP_068684648.1">
    <property type="nucleotide sequence ID" value="NZ_LYPA01000065.1"/>
</dbReference>
<dbReference type="AlphaFoldDB" id="A0A1A5YF54"/>
<dbReference type="PANTHER" id="PTHR43280">
    <property type="entry name" value="ARAC-FAMILY TRANSCRIPTIONAL REGULATOR"/>
    <property type="match status" value="1"/>
</dbReference>
<dbReference type="SUPFAM" id="SSF46689">
    <property type="entry name" value="Homeodomain-like"/>
    <property type="match status" value="2"/>
</dbReference>
<dbReference type="InterPro" id="IPR011006">
    <property type="entry name" value="CheY-like_superfamily"/>
</dbReference>
<feature type="domain" description="Response regulatory" evidence="6">
    <location>
        <begin position="3"/>
        <end position="120"/>
    </location>
</feature>
<dbReference type="InterPro" id="IPR009057">
    <property type="entry name" value="Homeodomain-like_sf"/>
</dbReference>
<dbReference type="EMBL" id="LYPA01000065">
    <property type="protein sequence ID" value="OBR64207.1"/>
    <property type="molecule type" value="Genomic_DNA"/>
</dbReference>
<dbReference type="Pfam" id="PF00072">
    <property type="entry name" value="Response_reg"/>
    <property type="match status" value="1"/>
</dbReference>
<dbReference type="OrthoDB" id="9788446at2"/>
<evidence type="ECO:0000256" key="1">
    <source>
        <dbReference type="ARBA" id="ARBA00023015"/>
    </source>
</evidence>
<dbReference type="Proteomes" id="UP000092024">
    <property type="component" value="Unassembled WGS sequence"/>
</dbReference>
<evidence type="ECO:0000259" key="5">
    <source>
        <dbReference type="PROSITE" id="PS01124"/>
    </source>
</evidence>
<dbReference type="GO" id="GO:0003700">
    <property type="term" value="F:DNA-binding transcription factor activity"/>
    <property type="evidence" value="ECO:0007669"/>
    <property type="project" value="InterPro"/>
</dbReference>
<evidence type="ECO:0000256" key="2">
    <source>
        <dbReference type="ARBA" id="ARBA00023125"/>
    </source>
</evidence>
<dbReference type="Gene3D" id="1.10.10.60">
    <property type="entry name" value="Homeodomain-like"/>
    <property type="match status" value="2"/>
</dbReference>
<keyword evidence="3" id="KW-0804">Transcription</keyword>
<evidence type="ECO:0000313" key="8">
    <source>
        <dbReference type="Proteomes" id="UP000092024"/>
    </source>
</evidence>
<dbReference type="PROSITE" id="PS00041">
    <property type="entry name" value="HTH_ARAC_FAMILY_1"/>
    <property type="match status" value="1"/>
</dbReference>
<protein>
    <submittedName>
        <fullName evidence="7">DNA-binding response regulator</fullName>
    </submittedName>
</protein>
<dbReference type="PROSITE" id="PS01124">
    <property type="entry name" value="HTH_ARAC_FAMILY_2"/>
    <property type="match status" value="1"/>
</dbReference>
<feature type="modified residue" description="4-aspartylphosphate" evidence="4">
    <location>
        <position position="55"/>
    </location>
</feature>
<sequence length="262" mass="30341">MKHILVVDDEPRTREGVSKTLRMWASGEYEITTAQSGKEALLWLDQHDACLLLTDIRMPEMNGLELAEQITKLPHPPVIIILSGYSDFEYARSALKFGVVDYLLKPIEKNKLIQAVEHALEKEARNEQIDKMQKLIDFRLLQASQHNNLYNPHVKKALAYIEEHFHKQISLQQVADHLPINASYFSVLFKEQTGMTFSDYLTRHRIQHAKGLLTSTSLTVTEIAEQVGYQTAKYFIKVFRMLEQTSPSQYRQQWLQDGQKIQ</sequence>
<gene>
    <name evidence="7" type="ORF">A7K91_11790</name>
</gene>
<dbReference type="PROSITE" id="PS50110">
    <property type="entry name" value="RESPONSE_REGULATORY"/>
    <property type="match status" value="1"/>
</dbReference>
<keyword evidence="1" id="KW-0805">Transcription regulation</keyword>
<keyword evidence="4" id="KW-0597">Phosphoprotein</keyword>
<dbReference type="PANTHER" id="PTHR43280:SF2">
    <property type="entry name" value="HTH-TYPE TRANSCRIPTIONAL REGULATOR EXSA"/>
    <property type="match status" value="1"/>
</dbReference>
<proteinExistence type="predicted"/>
<dbReference type="SUPFAM" id="SSF52172">
    <property type="entry name" value="CheY-like"/>
    <property type="match status" value="1"/>
</dbReference>
<comment type="caution">
    <text evidence="7">The sequence shown here is derived from an EMBL/GenBank/DDBJ whole genome shotgun (WGS) entry which is preliminary data.</text>
</comment>
<accession>A0A1A5YF54</accession>
<dbReference type="GO" id="GO:0043565">
    <property type="term" value="F:sequence-specific DNA binding"/>
    <property type="evidence" value="ECO:0007669"/>
    <property type="project" value="InterPro"/>
</dbReference>
<dbReference type="SMART" id="SM00342">
    <property type="entry name" value="HTH_ARAC"/>
    <property type="match status" value="1"/>
</dbReference>
<dbReference type="CDD" id="cd17536">
    <property type="entry name" value="REC_YesN-like"/>
    <property type="match status" value="1"/>
</dbReference>
<organism evidence="7 8">
    <name type="scientific">Paenibacillus oryzae</name>
    <dbReference type="NCBI Taxonomy" id="1844972"/>
    <lineage>
        <taxon>Bacteria</taxon>
        <taxon>Bacillati</taxon>
        <taxon>Bacillota</taxon>
        <taxon>Bacilli</taxon>
        <taxon>Bacillales</taxon>
        <taxon>Paenibacillaceae</taxon>
        <taxon>Paenibacillus</taxon>
    </lineage>
</organism>
<evidence type="ECO:0000256" key="4">
    <source>
        <dbReference type="PROSITE-ProRule" id="PRU00169"/>
    </source>
</evidence>
<dbReference type="InterPro" id="IPR018060">
    <property type="entry name" value="HTH_AraC"/>
</dbReference>
<dbReference type="SMART" id="SM00448">
    <property type="entry name" value="REC"/>
    <property type="match status" value="1"/>
</dbReference>
<evidence type="ECO:0000259" key="6">
    <source>
        <dbReference type="PROSITE" id="PS50110"/>
    </source>
</evidence>
<dbReference type="InterPro" id="IPR018062">
    <property type="entry name" value="HTH_AraC-typ_CS"/>
</dbReference>
<keyword evidence="8" id="KW-1185">Reference proteome</keyword>
<dbReference type="Pfam" id="PF12833">
    <property type="entry name" value="HTH_18"/>
    <property type="match status" value="1"/>
</dbReference>
<name>A0A1A5YF54_9BACL</name>
<dbReference type="Gene3D" id="3.40.50.2300">
    <property type="match status" value="1"/>
</dbReference>
<feature type="domain" description="HTH araC/xylS-type" evidence="5">
    <location>
        <begin position="155"/>
        <end position="253"/>
    </location>
</feature>
<dbReference type="PRINTS" id="PR00032">
    <property type="entry name" value="HTHARAC"/>
</dbReference>
<keyword evidence="2 7" id="KW-0238">DNA-binding</keyword>